<dbReference type="EMBL" id="CP069620">
    <property type="protein sequence ID" value="UZH55115.1"/>
    <property type="molecule type" value="Genomic_DNA"/>
</dbReference>
<dbReference type="Gene3D" id="2.130.10.10">
    <property type="entry name" value="YVTN repeat-like/Quinoprotein amine dehydrogenase"/>
    <property type="match status" value="1"/>
</dbReference>
<protein>
    <submittedName>
        <fullName evidence="3">Lactonase family protein</fullName>
    </submittedName>
</protein>
<keyword evidence="2" id="KW-0313">Glucose metabolism</keyword>
<evidence type="ECO:0000313" key="3">
    <source>
        <dbReference type="EMBL" id="UZH55115.1"/>
    </source>
</evidence>
<dbReference type="Proteomes" id="UP001163981">
    <property type="component" value="Chromosome"/>
</dbReference>
<evidence type="ECO:0000256" key="2">
    <source>
        <dbReference type="ARBA" id="ARBA00022526"/>
    </source>
</evidence>
<keyword evidence="4" id="KW-1185">Reference proteome</keyword>
<dbReference type="PANTHER" id="PTHR30344">
    <property type="entry name" value="6-PHOSPHOGLUCONOLACTONASE-RELATED"/>
    <property type="match status" value="1"/>
</dbReference>
<dbReference type="InterPro" id="IPR011048">
    <property type="entry name" value="Haem_d1_sf"/>
</dbReference>
<dbReference type="PANTHER" id="PTHR30344:SF1">
    <property type="entry name" value="6-PHOSPHOGLUCONOLACTONASE"/>
    <property type="match status" value="1"/>
</dbReference>
<comment type="similarity">
    <text evidence="1">Belongs to the cycloisomerase 2 family.</text>
</comment>
<accession>A0ABY6NQD5</accession>
<keyword evidence="2" id="KW-0119">Carbohydrate metabolism</keyword>
<sequence length="390" mass="42219">MRISITRLFAVGLLAAFASCKEGKKQAENIAPKDPETKNMNVIFVGSYTRKEGHVDGKAEGIYTLYQNQETGELKNGKTVAKLTNPSFVKTSKDGKYLFAVSELGPGGDAESGFVYSYKITENDSLEELSRISTEGFAPAHVTIDESGKYVLVANYSGGVVMLYKLAENGILKKQQRIDLENPEGSHAHSITVSADNEHAYIADLGNDKIWIYDFNESEGKLTPGEQAFVDLENGAGPRHFTLSKKGRFAYSINELNSSVSAFKVLENGGLELIQNISSLPEGFSENNSGADIHLHPSGKFLYASNRGHNSIVSYEVDTASGELGNPNFTSTLGKTPRNFAISPDGAFLYAANQDSGNISVYKIGEDGTLEQKGEPVAAKTPVSLEFSNR</sequence>
<name>A0ABY6NQD5_9FLAO</name>
<dbReference type="RefSeq" id="WP_265163459.1">
    <property type="nucleotide sequence ID" value="NZ_CP069620.1"/>
</dbReference>
<dbReference type="InterPro" id="IPR050282">
    <property type="entry name" value="Cycloisomerase_2"/>
</dbReference>
<dbReference type="PROSITE" id="PS51257">
    <property type="entry name" value="PROKAR_LIPOPROTEIN"/>
    <property type="match status" value="1"/>
</dbReference>
<reference evidence="3" key="1">
    <citation type="submission" date="2021-02" db="EMBL/GenBank/DDBJ databases">
        <title>Salinimicrobium sp. nov. isolated from seawater in Tongyeong, Republic of Korea.</title>
        <authorList>
            <person name="Lee S.-J."/>
        </authorList>
    </citation>
    <scope>NUCLEOTIDE SEQUENCE</scope>
    <source>
        <strain evidence="3">HN-2-9-2</strain>
    </source>
</reference>
<dbReference type="InterPro" id="IPR019405">
    <property type="entry name" value="Lactonase_7-beta_prop"/>
</dbReference>
<evidence type="ECO:0000313" key="4">
    <source>
        <dbReference type="Proteomes" id="UP001163981"/>
    </source>
</evidence>
<organism evidence="3 4">
    <name type="scientific">Salinimicrobium tongyeongense</name>
    <dbReference type="NCBI Taxonomy" id="2809707"/>
    <lineage>
        <taxon>Bacteria</taxon>
        <taxon>Pseudomonadati</taxon>
        <taxon>Bacteroidota</taxon>
        <taxon>Flavobacteriia</taxon>
        <taxon>Flavobacteriales</taxon>
        <taxon>Flavobacteriaceae</taxon>
        <taxon>Salinimicrobium</taxon>
    </lineage>
</organism>
<gene>
    <name evidence="3" type="ORF">JRG66_14345</name>
</gene>
<dbReference type="InterPro" id="IPR015943">
    <property type="entry name" value="WD40/YVTN_repeat-like_dom_sf"/>
</dbReference>
<evidence type="ECO:0000256" key="1">
    <source>
        <dbReference type="ARBA" id="ARBA00005564"/>
    </source>
</evidence>
<dbReference type="Pfam" id="PF10282">
    <property type="entry name" value="Lactonase"/>
    <property type="match status" value="1"/>
</dbReference>
<proteinExistence type="inferred from homology"/>
<dbReference type="SUPFAM" id="SSF51004">
    <property type="entry name" value="C-terminal (heme d1) domain of cytochrome cd1-nitrite reductase"/>
    <property type="match status" value="1"/>
</dbReference>